<evidence type="ECO:0000313" key="1">
    <source>
        <dbReference type="EMBL" id="ONM47413.1"/>
    </source>
</evidence>
<dbReference type="RefSeq" id="WP_077118678.1">
    <property type="nucleotide sequence ID" value="NZ_MUKP01000001.1"/>
</dbReference>
<reference evidence="1 2" key="1">
    <citation type="journal article" date="2016" name="Antonie Van Leeuwenhoek">
        <title>Nocardia donostiensis sp. nov., isolated from human respiratory specimens.</title>
        <authorList>
            <person name="Ercibengoa M."/>
            <person name="Bell M."/>
            <person name="Marimon J.M."/>
            <person name="Humrighouse B."/>
            <person name="Klenk H.P."/>
            <person name="Potter G."/>
            <person name="Perez-Trallero E."/>
        </authorList>
    </citation>
    <scope>NUCLEOTIDE SEQUENCE [LARGE SCALE GENOMIC DNA]</scope>
    <source>
        <strain evidence="1 2">X1655</strain>
    </source>
</reference>
<proteinExistence type="predicted"/>
<accession>A0A1V2TD29</accession>
<keyword evidence="2" id="KW-1185">Reference proteome</keyword>
<gene>
    <name evidence="1" type="ORF">B0T46_17715</name>
</gene>
<dbReference type="STRING" id="1538463.B0T36_15345"/>
<dbReference type="EMBL" id="MUMY01000015">
    <property type="protein sequence ID" value="ONM47413.1"/>
    <property type="molecule type" value="Genomic_DNA"/>
</dbReference>
<protein>
    <submittedName>
        <fullName evidence="1">Uncharacterized protein</fullName>
    </submittedName>
</protein>
<sequence>MNHDVSDDEIGLISDIITSIDDRLDRALADGRQALRPRAHIYARVLFAVISSARETSGAFGAGLLATPLLEPLNNAPAREEVTALDHLIDATIAEYTAPAN</sequence>
<evidence type="ECO:0000313" key="2">
    <source>
        <dbReference type="Proteomes" id="UP000188836"/>
    </source>
</evidence>
<dbReference type="AlphaFoldDB" id="A0A1V2TD29"/>
<comment type="caution">
    <text evidence="1">The sequence shown here is derived from an EMBL/GenBank/DDBJ whole genome shotgun (WGS) entry which is preliminary data.</text>
</comment>
<organism evidence="1 2">
    <name type="scientific">Nocardia donostiensis</name>
    <dbReference type="NCBI Taxonomy" id="1538463"/>
    <lineage>
        <taxon>Bacteria</taxon>
        <taxon>Bacillati</taxon>
        <taxon>Actinomycetota</taxon>
        <taxon>Actinomycetes</taxon>
        <taxon>Mycobacteriales</taxon>
        <taxon>Nocardiaceae</taxon>
        <taxon>Nocardia</taxon>
    </lineage>
</organism>
<dbReference type="Proteomes" id="UP000188836">
    <property type="component" value="Unassembled WGS sequence"/>
</dbReference>
<name>A0A1V2TD29_9NOCA</name>